<feature type="region of interest" description="Disordered" evidence="1">
    <location>
        <begin position="723"/>
        <end position="790"/>
    </location>
</feature>
<evidence type="ECO:0000313" key="3">
    <source>
        <dbReference type="EMBL" id="ASN25455.1"/>
    </source>
</evidence>
<feature type="compositionally biased region" description="Polar residues" evidence="1">
    <location>
        <begin position="498"/>
        <end position="514"/>
    </location>
</feature>
<feature type="transmembrane region" description="Helical" evidence="2">
    <location>
        <begin position="696"/>
        <end position="715"/>
    </location>
</feature>
<keyword evidence="2" id="KW-0812">Transmembrane</keyword>
<dbReference type="PROSITE" id="PS00430">
    <property type="entry name" value="TONB_DEPENDENT_REC_1"/>
    <property type="match status" value="1"/>
</dbReference>
<dbReference type="InterPro" id="IPR046112">
    <property type="entry name" value="DUF6049"/>
</dbReference>
<feature type="region of interest" description="Disordered" evidence="1">
    <location>
        <begin position="489"/>
        <end position="514"/>
    </location>
</feature>
<dbReference type="EMBL" id="CP022433">
    <property type="protein sequence ID" value="ASN25455.1"/>
    <property type="molecule type" value="Genomic_DNA"/>
</dbReference>
<gene>
    <name evidence="3" type="ORF">LK07_17040</name>
</gene>
<protein>
    <submittedName>
        <fullName evidence="3">Uncharacterized protein</fullName>
    </submittedName>
</protein>
<organism evidence="3 4">
    <name type="scientific">Streptomyces pluripotens</name>
    <dbReference type="NCBI Taxonomy" id="1355015"/>
    <lineage>
        <taxon>Bacteria</taxon>
        <taxon>Bacillati</taxon>
        <taxon>Actinomycetota</taxon>
        <taxon>Actinomycetes</taxon>
        <taxon>Kitasatosporales</taxon>
        <taxon>Streptomycetaceae</taxon>
        <taxon>Streptomyces</taxon>
    </lineage>
</organism>
<dbReference type="RefSeq" id="WP_039655592.1">
    <property type="nucleotide sequence ID" value="NZ_CP021080.1"/>
</dbReference>
<dbReference type="KEGG" id="splu:LK06_015885"/>
<keyword evidence="4" id="KW-1185">Reference proteome</keyword>
<accession>A0A221P116</accession>
<evidence type="ECO:0000256" key="2">
    <source>
        <dbReference type="SAM" id="Phobius"/>
    </source>
</evidence>
<dbReference type="InterPro" id="IPR013783">
    <property type="entry name" value="Ig-like_fold"/>
</dbReference>
<evidence type="ECO:0000256" key="1">
    <source>
        <dbReference type="SAM" id="MobiDB-lite"/>
    </source>
</evidence>
<dbReference type="STRING" id="1355015.LK06_015885"/>
<dbReference type="Proteomes" id="UP000031501">
    <property type="component" value="Chromosome"/>
</dbReference>
<dbReference type="AlphaFoldDB" id="A0A221P116"/>
<keyword evidence="2" id="KW-1133">Transmembrane helix</keyword>
<name>A0A221P116_9ACTN</name>
<proteinExistence type="predicted"/>
<dbReference type="GO" id="GO:0005975">
    <property type="term" value="P:carbohydrate metabolic process"/>
    <property type="evidence" value="ECO:0007669"/>
    <property type="project" value="UniProtKB-ARBA"/>
</dbReference>
<sequence length="790" mass="83200">MAEAADFQGTSASLARRWLRRTGALLAGAPLLAALLQLPLAAPAQAVSSGTVSVSLDSFSPSVPTDGDTLTVSGTVTNNGKRAVTSAHVGLRVGPLLNTRAAISATARHSTDLQYAAGSEVGGKYEQKFATLSPGVAEHFSISVPVDKLDLGNDGVYEFDVTLSGQTSAEHWQQLLGVRRTFLPWQPSEADTRTKTTFLWPLLSTVHMTAKTGAGELQTPVFLNDDLAKELAPGGRLAEMVDLGKSLDITWVIDPDLLASVDAMAAGNYRIQGEGSGTTAGSRAHQAIAKQWLANLQAAVTGKEVVALPFADPDLASLAHNGTNVTGSLSHLKDATDVAATTVKTVLHVTPSTDFAWPVDGAVDPSIMKVATSAGADRVIARSDSLRESSRLPYTPSAARPVGAGTTAVVSDAELSTAFEGDLTRANSTTLAIQQFLAQSLELNAQTDKQRSIVVAPQRMPTASQAQAMAAALRALQGNTWSQPQDLTAAAKDKPDPNATTRIPSRSVYPSSLGRQELPKAGFEQIARTQDKLGNFQVILSDPSRVVTPFGRAINREMSTSWRGRSDKADGYRDGVEAWLDDLADQVKLIDKSETKLSGRSATIPVTVQNNLVQPVGHLVLRLTSTMPTRLKIGGKAYYGQPVEVAGGHSQSVKFTTSANANGRVTVIAQLYTEDGQMYGSPVSFDVKVTEVTPTVMLVIGGGVLLLVLAGFRMYTQRKRAAARQAEEGGAGTMTEDTEEPGNPGSSADRLTGKSGSASEADDPEQPSDPAPDTAPESADPSESGERVDR</sequence>
<dbReference type="InterPro" id="IPR010916">
    <property type="entry name" value="TonB_box_CS"/>
</dbReference>
<dbReference type="Pfam" id="PF19516">
    <property type="entry name" value="DUF6049"/>
    <property type="match status" value="1"/>
</dbReference>
<reference evidence="3 4" key="1">
    <citation type="submission" date="2017-07" db="EMBL/GenBank/DDBJ databases">
        <title>Genome sequence of Streptomyces pluripotens MUSC 137T.</title>
        <authorList>
            <person name="Ser H.-L."/>
            <person name="Lee L.-H."/>
        </authorList>
    </citation>
    <scope>NUCLEOTIDE SEQUENCE [LARGE SCALE GENOMIC DNA]</scope>
    <source>
        <strain evidence="3 4">MUSC 137</strain>
    </source>
</reference>
<dbReference type="Gene3D" id="2.60.40.10">
    <property type="entry name" value="Immunoglobulins"/>
    <property type="match status" value="1"/>
</dbReference>
<keyword evidence="2" id="KW-0472">Membrane</keyword>
<dbReference type="OrthoDB" id="3797035at2"/>
<evidence type="ECO:0000313" key="4">
    <source>
        <dbReference type="Proteomes" id="UP000031501"/>
    </source>
</evidence>